<protein>
    <submittedName>
        <fullName evidence="1">Uncharacterized protein</fullName>
    </submittedName>
</protein>
<dbReference type="Proteomes" id="UP000828048">
    <property type="component" value="Chromosome 12"/>
</dbReference>
<gene>
    <name evidence="1" type="ORF">Vadar_032133</name>
</gene>
<comment type="caution">
    <text evidence="1">The sequence shown here is derived from an EMBL/GenBank/DDBJ whole genome shotgun (WGS) entry which is preliminary data.</text>
</comment>
<organism evidence="1 2">
    <name type="scientific">Vaccinium darrowii</name>
    <dbReference type="NCBI Taxonomy" id="229202"/>
    <lineage>
        <taxon>Eukaryota</taxon>
        <taxon>Viridiplantae</taxon>
        <taxon>Streptophyta</taxon>
        <taxon>Embryophyta</taxon>
        <taxon>Tracheophyta</taxon>
        <taxon>Spermatophyta</taxon>
        <taxon>Magnoliopsida</taxon>
        <taxon>eudicotyledons</taxon>
        <taxon>Gunneridae</taxon>
        <taxon>Pentapetalae</taxon>
        <taxon>asterids</taxon>
        <taxon>Ericales</taxon>
        <taxon>Ericaceae</taxon>
        <taxon>Vaccinioideae</taxon>
        <taxon>Vaccinieae</taxon>
        <taxon>Vaccinium</taxon>
    </lineage>
</organism>
<evidence type="ECO:0000313" key="1">
    <source>
        <dbReference type="EMBL" id="KAH7864646.1"/>
    </source>
</evidence>
<reference evidence="1 2" key="1">
    <citation type="journal article" date="2021" name="Hortic Res">
        <title>High-quality reference genome and annotation aids understanding of berry development for evergreen blueberry (Vaccinium darrowii).</title>
        <authorList>
            <person name="Yu J."/>
            <person name="Hulse-Kemp A.M."/>
            <person name="Babiker E."/>
            <person name="Staton M."/>
        </authorList>
    </citation>
    <scope>NUCLEOTIDE SEQUENCE [LARGE SCALE GENOMIC DNA]</scope>
    <source>
        <strain evidence="2">cv. NJ 8807/NJ 8810</strain>
        <tissue evidence="1">Young leaf</tissue>
    </source>
</reference>
<sequence length="499" mass="56493">MILGCNILGCGSNAEKWRNYDHSAASNLSRSSFPAGFVFGAGSASYQIEGAAFEDGRAPSIWDIFTHNDPAKIKDHSTGDVADEFYYRFKNDIIMVKNIGFDAFRFSISWPRILPKGKISGGVNPMGVQFYNNIINETLAIGLKPYVTLFHWDLPQALDDDYGGLLSPKIVDDYLDYVDFCFATFGDRVKHWLTFNEPYEFTYYGYGVGAYAPGRCSGYIGNCTFGNSATEPYIVGHHILLSHVAAVKLYREKYKASQKGQIGITLSSKWFMPFSENTAGRMAAQRTIDFVLGWFLHPLTYGDYPQSMKSLVGDRLPKFTKSESQMLKHSNLSITTDDRAIKSAVKNGVPIGPPTDLSWLYVYPKGIRALMLYIKENYGNPPITITENGMATSNTKTIEQSLEDEQRIAYHYEHLTYLLEAIKEGANVKGYFIWSFLDDFEWILGFTMRFGITYVDYKNGLRRYPKHSAIWFNKFLNGKNTSNWLLGLVDREPSSSFSY</sequence>
<evidence type="ECO:0000313" key="2">
    <source>
        <dbReference type="Proteomes" id="UP000828048"/>
    </source>
</evidence>
<accession>A0ACB7ZGV2</accession>
<dbReference type="EMBL" id="CM037162">
    <property type="protein sequence ID" value="KAH7864646.1"/>
    <property type="molecule type" value="Genomic_DNA"/>
</dbReference>
<keyword evidence="2" id="KW-1185">Reference proteome</keyword>
<name>A0ACB7ZGV2_9ERIC</name>
<proteinExistence type="predicted"/>